<protein>
    <submittedName>
        <fullName evidence="8">Predicted protein</fullName>
    </submittedName>
</protein>
<proteinExistence type="predicted"/>
<dbReference type="EMBL" id="GG663740">
    <property type="protein sequence ID" value="EEH56380.1"/>
    <property type="molecule type" value="Genomic_DNA"/>
</dbReference>
<dbReference type="Proteomes" id="UP000001876">
    <property type="component" value="Unassembled WGS sequence"/>
</dbReference>
<sequence length="232" mass="24225">MGRSAAVATSPPASEHPHASSQGASPTEAYGFVGFILSGVAFALYLLWAYVPDDALRALGVACSPDKYWAVALPTWAGVALVYAAVAYESLCMLDVKRPEDVDGMEELSDAGAIPRRSRGDDPEVRARRGASRARVGTPPYRFSSRLVSRRPRVVASSHRDISPRPRLDSSLAPPGSRARDQGPASVRGVPGVISRARGAAARAAASGGGTSVTASSQSRSALGWAAGRGRR</sequence>
<feature type="compositionally biased region" description="Low complexity" evidence="5">
    <location>
        <begin position="192"/>
        <end position="217"/>
    </location>
</feature>
<reference evidence="8 9" key="1">
    <citation type="journal article" date="2009" name="Science">
        <title>Green evolution and dynamic adaptations revealed by genomes of the marine picoeukaryotes Micromonas.</title>
        <authorList>
            <person name="Worden A.Z."/>
            <person name="Lee J.H."/>
            <person name="Mock T."/>
            <person name="Rouze P."/>
            <person name="Simmons M.P."/>
            <person name="Aerts A.L."/>
            <person name="Allen A.E."/>
            <person name="Cuvelier M.L."/>
            <person name="Derelle E."/>
            <person name="Everett M.V."/>
            <person name="Foulon E."/>
            <person name="Grimwood J."/>
            <person name="Gundlach H."/>
            <person name="Henrissat B."/>
            <person name="Napoli C."/>
            <person name="McDonald S.M."/>
            <person name="Parker M.S."/>
            <person name="Rombauts S."/>
            <person name="Salamov A."/>
            <person name="Von Dassow P."/>
            <person name="Badger J.H."/>
            <person name="Coutinho P.M."/>
            <person name="Demir E."/>
            <person name="Dubchak I."/>
            <person name="Gentemann C."/>
            <person name="Eikrem W."/>
            <person name="Gready J.E."/>
            <person name="John U."/>
            <person name="Lanier W."/>
            <person name="Lindquist E.A."/>
            <person name="Lucas S."/>
            <person name="Mayer K.F."/>
            <person name="Moreau H."/>
            <person name="Not F."/>
            <person name="Otillar R."/>
            <person name="Panaud O."/>
            <person name="Pangilinan J."/>
            <person name="Paulsen I."/>
            <person name="Piegu B."/>
            <person name="Poliakov A."/>
            <person name="Robbens S."/>
            <person name="Schmutz J."/>
            <person name="Toulza E."/>
            <person name="Wyss T."/>
            <person name="Zelensky A."/>
            <person name="Zhou K."/>
            <person name="Armbrust E.V."/>
            <person name="Bhattacharya D."/>
            <person name="Goodenough U.W."/>
            <person name="Van de Peer Y."/>
            <person name="Grigoriev I.V."/>
        </authorList>
    </citation>
    <scope>NUCLEOTIDE SEQUENCE [LARGE SCALE GENOMIC DNA]</scope>
    <source>
        <strain evidence="8 9">CCMP1545</strain>
    </source>
</reference>
<evidence type="ECO:0000256" key="4">
    <source>
        <dbReference type="ARBA" id="ARBA00023136"/>
    </source>
</evidence>
<keyword evidence="3 6" id="KW-1133">Transmembrane helix</keyword>
<evidence type="ECO:0000256" key="1">
    <source>
        <dbReference type="ARBA" id="ARBA00004141"/>
    </source>
</evidence>
<dbReference type="OrthoDB" id="690928at2759"/>
<keyword evidence="4 6" id="KW-0472">Membrane</keyword>
<comment type="subcellular location">
    <subcellularLocation>
        <location evidence="1">Membrane</location>
        <topology evidence="1">Multi-pass membrane protein</topology>
    </subcellularLocation>
</comment>
<evidence type="ECO:0000256" key="3">
    <source>
        <dbReference type="ARBA" id="ARBA00022989"/>
    </source>
</evidence>
<evidence type="ECO:0000256" key="6">
    <source>
        <dbReference type="SAM" id="Phobius"/>
    </source>
</evidence>
<dbReference type="GO" id="GO:0006506">
    <property type="term" value="P:GPI anchor biosynthetic process"/>
    <property type="evidence" value="ECO:0007669"/>
    <property type="project" value="TreeGrafter"/>
</dbReference>
<organism evidence="9">
    <name type="scientific">Micromonas pusilla (strain CCMP1545)</name>
    <name type="common">Picoplanktonic green alga</name>
    <dbReference type="NCBI Taxonomy" id="564608"/>
    <lineage>
        <taxon>Eukaryota</taxon>
        <taxon>Viridiplantae</taxon>
        <taxon>Chlorophyta</taxon>
        <taxon>Mamiellophyceae</taxon>
        <taxon>Mamiellales</taxon>
        <taxon>Mamiellaceae</taxon>
        <taxon>Micromonas</taxon>
    </lineage>
</organism>
<feature type="transmembrane region" description="Helical" evidence="6">
    <location>
        <begin position="68"/>
        <end position="88"/>
    </location>
</feature>
<dbReference type="AlphaFoldDB" id="C1MUT3"/>
<dbReference type="STRING" id="564608.C1MUT3"/>
<dbReference type="GO" id="GO:0016020">
    <property type="term" value="C:membrane"/>
    <property type="evidence" value="ECO:0007669"/>
    <property type="project" value="UniProtKB-SubCell"/>
</dbReference>
<keyword evidence="9" id="KW-1185">Reference proteome</keyword>
<name>C1MUT3_MICPC</name>
<feature type="compositionally biased region" description="Low complexity" evidence="5">
    <location>
        <begin position="133"/>
        <end position="147"/>
    </location>
</feature>
<keyword evidence="2 6" id="KW-0812">Transmembrane</keyword>
<feature type="transmembrane region" description="Helical" evidence="6">
    <location>
        <begin position="29"/>
        <end position="48"/>
    </location>
</feature>
<dbReference type="GeneID" id="9684994"/>
<feature type="domain" description="PIG-P" evidence="7">
    <location>
        <begin position="27"/>
        <end position="111"/>
    </location>
</feature>
<evidence type="ECO:0000256" key="5">
    <source>
        <dbReference type="SAM" id="MobiDB-lite"/>
    </source>
</evidence>
<evidence type="ECO:0000313" key="9">
    <source>
        <dbReference type="Proteomes" id="UP000001876"/>
    </source>
</evidence>
<dbReference type="PANTHER" id="PTHR46346:SF1">
    <property type="entry name" value="PHOSPHATIDYLINOSITOL N-ACETYLGLUCOSAMINYLTRANSFERASE SUBUNIT P"/>
    <property type="match status" value="1"/>
</dbReference>
<dbReference type="InterPro" id="IPR013717">
    <property type="entry name" value="PIG-P"/>
</dbReference>
<dbReference type="PANTHER" id="PTHR46346">
    <property type="entry name" value="PHOSPHATIDYLINOSITOL N-ACETYLGLUCOSAMINYLTRANSFERASE SUBUNIT P"/>
    <property type="match status" value="1"/>
</dbReference>
<evidence type="ECO:0000256" key="2">
    <source>
        <dbReference type="ARBA" id="ARBA00022692"/>
    </source>
</evidence>
<dbReference type="InterPro" id="IPR052263">
    <property type="entry name" value="GPI_Anchor_Biosynth"/>
</dbReference>
<dbReference type="GO" id="GO:0005783">
    <property type="term" value="C:endoplasmic reticulum"/>
    <property type="evidence" value="ECO:0007669"/>
    <property type="project" value="TreeGrafter"/>
</dbReference>
<feature type="compositionally biased region" description="Basic and acidic residues" evidence="5">
    <location>
        <begin position="118"/>
        <end position="127"/>
    </location>
</feature>
<accession>C1MUT3</accession>
<dbReference type="eggNOG" id="KOG2257">
    <property type="taxonomic scope" value="Eukaryota"/>
</dbReference>
<evidence type="ECO:0000259" key="7">
    <source>
        <dbReference type="Pfam" id="PF08510"/>
    </source>
</evidence>
<feature type="compositionally biased region" description="Basic and acidic residues" evidence="5">
    <location>
        <begin position="158"/>
        <end position="168"/>
    </location>
</feature>
<gene>
    <name evidence="8" type="ORF">MICPUCDRAFT_58925</name>
</gene>
<feature type="region of interest" description="Disordered" evidence="5">
    <location>
        <begin position="1"/>
        <end position="22"/>
    </location>
</feature>
<dbReference type="KEGG" id="mpp:MICPUCDRAFT_58925"/>
<dbReference type="RefSeq" id="XP_003059248.1">
    <property type="nucleotide sequence ID" value="XM_003059202.1"/>
</dbReference>
<dbReference type="Pfam" id="PF08510">
    <property type="entry name" value="PIG-P"/>
    <property type="match status" value="1"/>
</dbReference>
<feature type="region of interest" description="Disordered" evidence="5">
    <location>
        <begin position="105"/>
        <end position="232"/>
    </location>
</feature>
<evidence type="ECO:0000313" key="8">
    <source>
        <dbReference type="EMBL" id="EEH56380.1"/>
    </source>
</evidence>